<proteinExistence type="predicted"/>
<evidence type="ECO:0000313" key="1">
    <source>
        <dbReference type="EMBL" id="TXB63355.1"/>
    </source>
</evidence>
<comment type="caution">
    <text evidence="1">The sequence shown here is derived from an EMBL/GenBank/DDBJ whole genome shotgun (WGS) entry which is preliminary data.</text>
</comment>
<name>A0A5C6RN76_9BACT</name>
<evidence type="ECO:0000313" key="2">
    <source>
        <dbReference type="Proteomes" id="UP000321580"/>
    </source>
</evidence>
<organism evidence="1 2">
    <name type="scientific">Phaeodactylibacter luteus</name>
    <dbReference type="NCBI Taxonomy" id="1564516"/>
    <lineage>
        <taxon>Bacteria</taxon>
        <taxon>Pseudomonadati</taxon>
        <taxon>Bacteroidota</taxon>
        <taxon>Saprospiria</taxon>
        <taxon>Saprospirales</taxon>
        <taxon>Haliscomenobacteraceae</taxon>
        <taxon>Phaeodactylibacter</taxon>
    </lineage>
</organism>
<dbReference type="Pfam" id="PF05742">
    <property type="entry name" value="TANGO2"/>
    <property type="match status" value="1"/>
</dbReference>
<sequence>MCTVTYLPHKEGGYLLTSNRDEAPGRNAKSLHERQLGQARLIYPQDEGAGGTWVALSGAGVTVCILNGAREKHAHRPPYRRSRGLMALDYFAFSGPSAFAKAYTFEGMEPFTMVIAQRYALQVLRWDGQCTDLERLDTGQPHLWSSSTLYSPSVQQKREGWFRRWLAGAGAPRREDALHWHRTAGDGDPENDVVMNRGNQVRTVSITSVAVGQSSGDLAYFDLLGGLEKSVSIDFDHP</sequence>
<keyword evidence="2" id="KW-1185">Reference proteome</keyword>
<accession>A0A5C6RN76</accession>
<dbReference type="Proteomes" id="UP000321580">
    <property type="component" value="Unassembled WGS sequence"/>
</dbReference>
<dbReference type="AlphaFoldDB" id="A0A5C6RN76"/>
<reference evidence="1 2" key="1">
    <citation type="submission" date="2019-08" db="EMBL/GenBank/DDBJ databases">
        <title>Genome of Phaeodactylibacter luteus.</title>
        <authorList>
            <person name="Bowman J.P."/>
        </authorList>
    </citation>
    <scope>NUCLEOTIDE SEQUENCE [LARGE SCALE GENOMIC DNA]</scope>
    <source>
        <strain evidence="1 2">KCTC 42180</strain>
    </source>
</reference>
<dbReference type="OrthoDB" id="4380123at2"/>
<dbReference type="InterPro" id="IPR008551">
    <property type="entry name" value="TANGO2"/>
</dbReference>
<dbReference type="EMBL" id="VOOR01000016">
    <property type="protein sequence ID" value="TXB63355.1"/>
    <property type="molecule type" value="Genomic_DNA"/>
</dbReference>
<dbReference type="RefSeq" id="WP_147167174.1">
    <property type="nucleotide sequence ID" value="NZ_VOOR01000016.1"/>
</dbReference>
<evidence type="ECO:0008006" key="3">
    <source>
        <dbReference type="Google" id="ProtNLM"/>
    </source>
</evidence>
<protein>
    <recommendedName>
        <fullName evidence="3">NRDE family protein</fullName>
    </recommendedName>
</protein>
<gene>
    <name evidence="1" type="ORF">FRY97_09280</name>
</gene>